<protein>
    <submittedName>
        <fullName evidence="3">Uncharacterized protein</fullName>
    </submittedName>
</protein>
<dbReference type="OMA" id="SEFHEYG"/>
<dbReference type="Proteomes" id="UP000824469">
    <property type="component" value="Unassembled WGS sequence"/>
</dbReference>
<name>A0AA38F8Q0_TAXCH</name>
<evidence type="ECO:0000313" key="3">
    <source>
        <dbReference type="EMBL" id="KAH9292810.1"/>
    </source>
</evidence>
<dbReference type="AlphaFoldDB" id="A0AA38F8Q0"/>
<organism evidence="3 4">
    <name type="scientific">Taxus chinensis</name>
    <name type="common">Chinese yew</name>
    <name type="synonym">Taxus wallichiana var. chinensis</name>
    <dbReference type="NCBI Taxonomy" id="29808"/>
    <lineage>
        <taxon>Eukaryota</taxon>
        <taxon>Viridiplantae</taxon>
        <taxon>Streptophyta</taxon>
        <taxon>Embryophyta</taxon>
        <taxon>Tracheophyta</taxon>
        <taxon>Spermatophyta</taxon>
        <taxon>Pinopsida</taxon>
        <taxon>Pinidae</taxon>
        <taxon>Conifers II</taxon>
        <taxon>Cupressales</taxon>
        <taxon>Taxaceae</taxon>
        <taxon>Taxus</taxon>
    </lineage>
</organism>
<evidence type="ECO:0000313" key="4">
    <source>
        <dbReference type="Proteomes" id="UP000824469"/>
    </source>
</evidence>
<dbReference type="PANTHER" id="PTHR46228:SF2">
    <property type="entry name" value="KELCH REPEAT PROTEIN (AFU_ORTHOLOGUE AFUA_4G14350)"/>
    <property type="match status" value="1"/>
</dbReference>
<gene>
    <name evidence="3" type="ORF">KI387_041985</name>
</gene>
<accession>A0AA38F8Q0</accession>
<dbReference type="Pfam" id="PF24681">
    <property type="entry name" value="Kelch_KLHDC2_KLHL20_DRC7"/>
    <property type="match status" value="1"/>
</dbReference>
<dbReference type="PANTHER" id="PTHR46228">
    <property type="entry name" value="KELCH DOMAIN-CONTAINING PROTEIN"/>
    <property type="match status" value="1"/>
</dbReference>
<keyword evidence="4" id="KW-1185">Reference proteome</keyword>
<comment type="caution">
    <text evidence="3">The sequence shown here is derived from an EMBL/GenBank/DDBJ whole genome shotgun (WGS) entry which is preliminary data.</text>
</comment>
<feature type="non-terminal residue" evidence="3">
    <location>
        <position position="669"/>
    </location>
</feature>
<evidence type="ECO:0000256" key="2">
    <source>
        <dbReference type="ARBA" id="ARBA00022737"/>
    </source>
</evidence>
<dbReference type="SUPFAM" id="SSF117281">
    <property type="entry name" value="Kelch motif"/>
    <property type="match status" value="1"/>
</dbReference>
<keyword evidence="2" id="KW-0677">Repeat</keyword>
<dbReference type="InterPro" id="IPR015915">
    <property type="entry name" value="Kelch-typ_b-propeller"/>
</dbReference>
<dbReference type="EMBL" id="JAHRHJ020002231">
    <property type="protein sequence ID" value="KAH9292810.1"/>
    <property type="molecule type" value="Genomic_DNA"/>
</dbReference>
<proteinExistence type="predicted"/>
<dbReference type="Gene3D" id="2.120.10.80">
    <property type="entry name" value="Kelch-type beta propeller"/>
    <property type="match status" value="1"/>
</dbReference>
<keyword evidence="1" id="KW-0880">Kelch repeat</keyword>
<evidence type="ECO:0000256" key="1">
    <source>
        <dbReference type="ARBA" id="ARBA00022441"/>
    </source>
</evidence>
<reference evidence="3 4" key="1">
    <citation type="journal article" date="2021" name="Nat. Plants">
        <title>The Taxus genome provides insights into paclitaxel biosynthesis.</title>
        <authorList>
            <person name="Xiong X."/>
            <person name="Gou J."/>
            <person name="Liao Q."/>
            <person name="Li Y."/>
            <person name="Zhou Q."/>
            <person name="Bi G."/>
            <person name="Li C."/>
            <person name="Du R."/>
            <person name="Wang X."/>
            <person name="Sun T."/>
            <person name="Guo L."/>
            <person name="Liang H."/>
            <person name="Lu P."/>
            <person name="Wu Y."/>
            <person name="Zhang Z."/>
            <person name="Ro D.K."/>
            <person name="Shang Y."/>
            <person name="Huang S."/>
            <person name="Yan J."/>
        </authorList>
    </citation>
    <scope>NUCLEOTIDE SEQUENCE [LARGE SCALE GENOMIC DNA]</scope>
    <source>
        <strain evidence="3">Ta-2019</strain>
    </source>
</reference>
<sequence>MAMRAEKLFEEHSSVAELERRQLTILLLIIKLETTMACYDDNGSDIAVPNCNAFHYNEKGTSSKVFAIEDGGHNATCNPLVSRPQNNISEFHEYGLPTSLNQDQSSESRMSSGCRPMAIKMRIVGEPLEKLFRWGHSTCVEYFTSSKSLIIFGGYGGRGRHSRQNDSLLLDTESGNLKTLNVKDPPNPRMGHTALFVGQHLYIIGGREDPTRILSEVWFLHVTELKWHMVEFSGEVLPPRHRHAAAVVGSCIYVFGGIHGFTIYGDMHVLDTNIMEWKQVEAKGEIPCARHSHSLAVRGTKIYLFGGYDGSRILGDLYTFDVETCFWNEVETIGRKPGPKFSHSMVVFDNYLAVIGGCPLTGQFQQFALLDLELLVWRRVSISSISDYLLVRSTANVVGNELVIIGGGCSCYAFGTKFNETFKLDLRLLIFSEQGPWLNRNDDTAQQVRICKTNATNEKDSDKHFPACTISNASGENDKNKSKGKCPESFISPINMSFLFSKLGTKCEDDQKQKKGETIHRNNRWILQVDKFSAKLAKDALKKLGWLDMSRKARVIKQGSHICFPITEDAVFFFHRKNFRFIDKMKDHSSMDIGESSVEKLRNGVSKNNVSVSALLDVMNSCHVTVAEGDACSRSKELKAPQEVLREAVALLIKQKGVSPSILDELPSR</sequence>